<name>A0A316UR07_9BASI</name>
<dbReference type="AlphaFoldDB" id="A0A316UR07"/>
<keyword evidence="11" id="KW-0496">Mitochondrion</keyword>
<dbReference type="GO" id="GO:0016971">
    <property type="term" value="F:flavin-dependent sulfhydryl oxidase activity"/>
    <property type="evidence" value="ECO:0007669"/>
    <property type="project" value="InterPro"/>
</dbReference>
<dbReference type="GO" id="GO:0005743">
    <property type="term" value="C:mitochondrial inner membrane"/>
    <property type="evidence" value="ECO:0007669"/>
    <property type="project" value="UniProtKB-SubCell"/>
</dbReference>
<accession>A0A316UR07</accession>
<evidence type="ECO:0000256" key="8">
    <source>
        <dbReference type="ARBA" id="ARBA00022827"/>
    </source>
</evidence>
<comment type="function">
    <text evidence="2">Required for the assembly of the mitochondrial respiratory chain complex IV (CIV), also known as cytochrome c oxidase. May participate in merging the COX1 and COX2 assembly lines.</text>
</comment>
<evidence type="ECO:0000256" key="14">
    <source>
        <dbReference type="RuleBase" id="RU371123"/>
    </source>
</evidence>
<comment type="subcellular location">
    <subcellularLocation>
        <location evidence="3">Mitochondrion inner membrane</location>
        <topology evidence="3">Single-pass membrane protein</topology>
    </subcellularLocation>
</comment>
<dbReference type="RefSeq" id="XP_025362351.1">
    <property type="nucleotide sequence ID" value="XM_025503688.1"/>
</dbReference>
<evidence type="ECO:0000256" key="12">
    <source>
        <dbReference type="ARBA" id="ARBA00023136"/>
    </source>
</evidence>
<dbReference type="STRING" id="1569628.A0A316UR07"/>
<gene>
    <name evidence="17" type="ORF">BDZ90DRAFT_170712</name>
</gene>
<keyword evidence="9 14" id="KW-1133">Transmembrane helix</keyword>
<comment type="cofactor">
    <cofactor evidence="1 14">
        <name>FAD</name>
        <dbReference type="ChEBI" id="CHEBI:57692"/>
    </cofactor>
</comment>
<proteinExistence type="inferred from homology"/>
<keyword evidence="7" id="KW-0999">Mitochondrion inner membrane</keyword>
<evidence type="ECO:0000256" key="7">
    <source>
        <dbReference type="ARBA" id="ARBA00022792"/>
    </source>
</evidence>
<keyword evidence="12 14" id="KW-0472">Membrane</keyword>
<evidence type="ECO:0000256" key="4">
    <source>
        <dbReference type="ARBA" id="ARBA00008370"/>
    </source>
</evidence>
<keyword evidence="18" id="KW-1185">Reference proteome</keyword>
<sequence>MPPFPSNPYPSSSRRSKATFINRIIPSIRRQPFLLFGLPFTLTIVTAAYGLSYLTQTRYEYNATKVSALSKEEELGMKKDRRKIDLREEYFKLGGGTRSGAGPTAGQSDEGDAWENWEPKRVPRPEGTEEWGVGGGSTGSYVESASNTRDYKGKRRATGPIAAEGPEEGTPLPGGNRVIITEKGERLVIGPDGKPCRSCSSRLAFADAMRGSGGGGSAGKTAGGVGFGAAAAAAASTSSAASSDRSISQVKGCPPDVEELGRSTWDFLHSVAATYPEKPTETQRSALLSLLTSLPVLYPCGYCADALSEDYARRAVERPAAGTQGKPLENMTLQEATESKRSAARFMCSIHNEVNVRLGKPVWNCDDLGRLKRRWEDGGERCF</sequence>
<reference evidence="17 18" key="1">
    <citation type="journal article" date="2018" name="Mol. Biol. Evol.">
        <title>Broad Genomic Sampling Reveals a Smut Pathogenic Ancestry of the Fungal Clade Ustilaginomycotina.</title>
        <authorList>
            <person name="Kijpornyongpan T."/>
            <person name="Mondo S.J."/>
            <person name="Barry K."/>
            <person name="Sandor L."/>
            <person name="Lee J."/>
            <person name="Lipzen A."/>
            <person name="Pangilinan J."/>
            <person name="LaButti K."/>
            <person name="Hainaut M."/>
            <person name="Henrissat B."/>
            <person name="Grigoriev I.V."/>
            <person name="Spatafora J.W."/>
            <person name="Aime M.C."/>
        </authorList>
    </citation>
    <scope>NUCLEOTIDE SEQUENCE [LARGE SCALE GENOMIC DNA]</scope>
    <source>
        <strain evidence="17 18">MCA 5214</strain>
    </source>
</reference>
<keyword evidence="13" id="KW-1015">Disulfide bond</keyword>
<feature type="compositionally biased region" description="Basic and acidic residues" evidence="15">
    <location>
        <begin position="117"/>
        <end position="127"/>
    </location>
</feature>
<dbReference type="InterPro" id="IPR039799">
    <property type="entry name" value="ALR/ERV"/>
</dbReference>
<evidence type="ECO:0000313" key="17">
    <source>
        <dbReference type="EMBL" id="PWN27739.1"/>
    </source>
</evidence>
<dbReference type="PANTHER" id="PTHR12645:SF0">
    <property type="entry name" value="FAD-LINKED SULFHYDRYL OXIDASE ALR"/>
    <property type="match status" value="1"/>
</dbReference>
<evidence type="ECO:0000256" key="2">
    <source>
        <dbReference type="ARBA" id="ARBA00002490"/>
    </source>
</evidence>
<dbReference type="PANTHER" id="PTHR12645">
    <property type="entry name" value="ALR/ERV"/>
    <property type="match status" value="1"/>
</dbReference>
<keyword evidence="8 14" id="KW-0274">FAD</keyword>
<dbReference type="InterPro" id="IPR020164">
    <property type="entry name" value="Cyt_c_Oxase_assmbl_COX16"/>
</dbReference>
<dbReference type="InterPro" id="IPR017905">
    <property type="entry name" value="ERV/ALR_sulphydryl_oxidase"/>
</dbReference>
<keyword evidence="5 14" id="KW-0285">Flavoprotein</keyword>
<dbReference type="PROSITE" id="PS51324">
    <property type="entry name" value="ERV_ALR"/>
    <property type="match status" value="1"/>
</dbReference>
<evidence type="ECO:0000256" key="1">
    <source>
        <dbReference type="ARBA" id="ARBA00001974"/>
    </source>
</evidence>
<dbReference type="InterPro" id="IPR036774">
    <property type="entry name" value="ERV/ALR_sulphydryl_oxid_sf"/>
</dbReference>
<dbReference type="Gene3D" id="1.20.120.310">
    <property type="entry name" value="ERV/ALR sulfhydryl oxidase domain"/>
    <property type="match status" value="1"/>
</dbReference>
<dbReference type="SUPFAM" id="SSF69000">
    <property type="entry name" value="FAD-dependent thiol oxidase"/>
    <property type="match status" value="1"/>
</dbReference>
<evidence type="ECO:0000256" key="15">
    <source>
        <dbReference type="SAM" id="MobiDB-lite"/>
    </source>
</evidence>
<evidence type="ECO:0000256" key="9">
    <source>
        <dbReference type="ARBA" id="ARBA00022989"/>
    </source>
</evidence>
<evidence type="ECO:0000313" key="18">
    <source>
        <dbReference type="Proteomes" id="UP000245884"/>
    </source>
</evidence>
<feature type="compositionally biased region" description="Polar residues" evidence="15">
    <location>
        <begin position="139"/>
        <end position="148"/>
    </location>
</feature>
<evidence type="ECO:0000256" key="11">
    <source>
        <dbReference type="ARBA" id="ARBA00023128"/>
    </source>
</evidence>
<evidence type="ECO:0000256" key="13">
    <source>
        <dbReference type="ARBA" id="ARBA00023157"/>
    </source>
</evidence>
<keyword evidence="6 14" id="KW-0812">Transmembrane</keyword>
<comment type="catalytic activity">
    <reaction evidence="14">
        <text>2 R'C(R)SH + O2 = R'C(R)S-S(R)CR' + H2O2</text>
        <dbReference type="Rhea" id="RHEA:17357"/>
        <dbReference type="ChEBI" id="CHEBI:15379"/>
        <dbReference type="ChEBI" id="CHEBI:16240"/>
        <dbReference type="ChEBI" id="CHEBI:16520"/>
        <dbReference type="ChEBI" id="CHEBI:17412"/>
        <dbReference type="EC" id="1.8.3.2"/>
    </reaction>
</comment>
<evidence type="ECO:0000256" key="3">
    <source>
        <dbReference type="ARBA" id="ARBA00004434"/>
    </source>
</evidence>
<dbReference type="Pfam" id="PF04777">
    <property type="entry name" value="Evr1_Alr"/>
    <property type="match status" value="1"/>
</dbReference>
<feature type="region of interest" description="Disordered" evidence="15">
    <location>
        <begin position="94"/>
        <end position="176"/>
    </location>
</feature>
<keyword evidence="10 14" id="KW-0560">Oxidoreductase</keyword>
<dbReference type="Proteomes" id="UP000245884">
    <property type="component" value="Unassembled WGS sequence"/>
</dbReference>
<evidence type="ECO:0000256" key="6">
    <source>
        <dbReference type="ARBA" id="ARBA00022692"/>
    </source>
</evidence>
<evidence type="ECO:0000256" key="5">
    <source>
        <dbReference type="ARBA" id="ARBA00022630"/>
    </source>
</evidence>
<evidence type="ECO:0000259" key="16">
    <source>
        <dbReference type="PROSITE" id="PS51324"/>
    </source>
</evidence>
<dbReference type="GO" id="GO:0050660">
    <property type="term" value="F:flavin adenine dinucleotide binding"/>
    <property type="evidence" value="ECO:0007669"/>
    <property type="project" value="TreeGrafter"/>
</dbReference>
<feature type="domain" description="ERV/ALR sulfhydryl oxidase" evidence="16">
    <location>
        <begin position="253"/>
        <end position="375"/>
    </location>
</feature>
<dbReference type="Pfam" id="PF14138">
    <property type="entry name" value="COX16"/>
    <property type="match status" value="1"/>
</dbReference>
<dbReference type="GeneID" id="37025511"/>
<dbReference type="OrthoDB" id="17199at2759"/>
<comment type="similarity">
    <text evidence="4">Belongs to the COX16 family.</text>
</comment>
<evidence type="ECO:0000256" key="10">
    <source>
        <dbReference type="ARBA" id="ARBA00023002"/>
    </source>
</evidence>
<dbReference type="EC" id="1.8.3.2" evidence="14"/>
<protein>
    <recommendedName>
        <fullName evidence="14">Sulfhydryl oxidase</fullName>
        <ecNumber evidence="14">1.8.3.2</ecNumber>
    </recommendedName>
</protein>
<feature type="transmembrane region" description="Helical" evidence="14">
    <location>
        <begin position="33"/>
        <end position="54"/>
    </location>
</feature>
<organism evidence="17 18">
    <name type="scientific">Jaminaea rosea</name>
    <dbReference type="NCBI Taxonomy" id="1569628"/>
    <lineage>
        <taxon>Eukaryota</taxon>
        <taxon>Fungi</taxon>
        <taxon>Dikarya</taxon>
        <taxon>Basidiomycota</taxon>
        <taxon>Ustilaginomycotina</taxon>
        <taxon>Exobasidiomycetes</taxon>
        <taxon>Microstromatales</taxon>
        <taxon>Microstromatales incertae sedis</taxon>
        <taxon>Jaminaea</taxon>
    </lineage>
</organism>
<dbReference type="EMBL" id="KZ819667">
    <property type="protein sequence ID" value="PWN27739.1"/>
    <property type="molecule type" value="Genomic_DNA"/>
</dbReference>